<reference evidence="4" key="1">
    <citation type="submission" date="2023-06" db="EMBL/GenBank/DDBJ databases">
        <title>Egi l300058.</title>
        <authorList>
            <person name="Gao L."/>
            <person name="Fang B.-Z."/>
            <person name="Li W.-J."/>
        </authorList>
    </citation>
    <scope>NUCLEOTIDE SEQUENCE</scope>
    <source>
        <strain evidence="4">EGI L300058</strain>
    </source>
</reference>
<evidence type="ECO:0000313" key="4">
    <source>
        <dbReference type="EMBL" id="MDN4480733.1"/>
    </source>
</evidence>
<evidence type="ECO:0000259" key="3">
    <source>
        <dbReference type="Pfam" id="PF10099"/>
    </source>
</evidence>
<protein>
    <submittedName>
        <fullName evidence="4">Anti-sigma factor</fullName>
    </submittedName>
</protein>
<evidence type="ECO:0000256" key="1">
    <source>
        <dbReference type="SAM" id="MobiDB-lite"/>
    </source>
</evidence>
<keyword evidence="2" id="KW-0812">Transmembrane</keyword>
<dbReference type="EMBL" id="JAUHQA010000001">
    <property type="protein sequence ID" value="MDN4480733.1"/>
    <property type="molecule type" value="Genomic_DNA"/>
</dbReference>
<accession>A0ABT8GH16</accession>
<evidence type="ECO:0000256" key="2">
    <source>
        <dbReference type="SAM" id="Phobius"/>
    </source>
</evidence>
<feature type="compositionally biased region" description="Basic and acidic residues" evidence="1">
    <location>
        <begin position="78"/>
        <end position="87"/>
    </location>
</feature>
<name>A0ABT8GH16_9MICO</name>
<keyword evidence="5" id="KW-1185">Reference proteome</keyword>
<dbReference type="Proteomes" id="UP001172708">
    <property type="component" value="Unassembled WGS sequence"/>
</dbReference>
<dbReference type="Pfam" id="PF10099">
    <property type="entry name" value="RskA_C"/>
    <property type="match status" value="1"/>
</dbReference>
<dbReference type="InterPro" id="IPR018764">
    <property type="entry name" value="RskA_C"/>
</dbReference>
<feature type="domain" description="Anti-sigma K factor RskA C-terminal" evidence="3">
    <location>
        <begin position="116"/>
        <end position="243"/>
    </location>
</feature>
<evidence type="ECO:0000313" key="5">
    <source>
        <dbReference type="Proteomes" id="UP001172708"/>
    </source>
</evidence>
<proteinExistence type="predicted"/>
<feature type="transmembrane region" description="Helical" evidence="2">
    <location>
        <begin position="114"/>
        <end position="135"/>
    </location>
</feature>
<comment type="caution">
    <text evidence="4">The sequence shown here is derived from an EMBL/GenBank/DDBJ whole genome shotgun (WGS) entry which is preliminary data.</text>
</comment>
<feature type="region of interest" description="Disordered" evidence="1">
    <location>
        <begin position="75"/>
        <end position="99"/>
    </location>
</feature>
<dbReference type="RefSeq" id="WP_301142190.1">
    <property type="nucleotide sequence ID" value="NZ_JAUHQA010000001.1"/>
</dbReference>
<organism evidence="4 5">
    <name type="scientific">Demequina muriae</name>
    <dbReference type="NCBI Taxonomy" id="3051664"/>
    <lineage>
        <taxon>Bacteria</taxon>
        <taxon>Bacillati</taxon>
        <taxon>Actinomycetota</taxon>
        <taxon>Actinomycetes</taxon>
        <taxon>Micrococcales</taxon>
        <taxon>Demequinaceae</taxon>
        <taxon>Demequina</taxon>
    </lineage>
</organism>
<gene>
    <name evidence="4" type="ORF">QQX02_07350</name>
</gene>
<keyword evidence="2" id="KW-1133">Transmembrane helix</keyword>
<keyword evidence="2" id="KW-0472">Membrane</keyword>
<sequence length="252" mass="25673">MSHLDDDVLAELALGGGSASDAEHAATCTECRGELESLRAMVARVQMAGPGGDLLTPPDRVWSAIAAEVDSENAALDSPRDAEHESDGSTPALATAGDDDLAVRRPRRGSRWSLAAAAAAGVVVGGIGVGAALGINGGDEPAAIVAQAPLTDLSTEAPAGDAVVETRDDGTQVIVIDTDTRDVDDAYLEVWLIDEAIEGMVSLGHLTGGSGEFVLPPGFDISDFPIVDISVEPLDGVPTHSGDSVTRGVLET</sequence>